<dbReference type="RefSeq" id="WP_179900693.1">
    <property type="nucleotide sequence ID" value="NZ_JACBXV010000097.1"/>
</dbReference>
<organism evidence="2 3">
    <name type="scientific">Actinomyces bowdenii</name>
    <dbReference type="NCBI Taxonomy" id="131109"/>
    <lineage>
        <taxon>Bacteria</taxon>
        <taxon>Bacillati</taxon>
        <taxon>Actinomycetota</taxon>
        <taxon>Actinomycetes</taxon>
        <taxon>Actinomycetales</taxon>
        <taxon>Actinomycetaceae</taxon>
        <taxon>Actinomyces</taxon>
    </lineage>
</organism>
<evidence type="ECO:0000256" key="1">
    <source>
        <dbReference type="SAM" id="SignalP"/>
    </source>
</evidence>
<sequence>MTRSPLRSRLTRAVVGALIAGAALAGCSAHPGQAAVITYTDSQGQRQQLRLSEDRIQGIVSELGPLGAGADQVVQILSDAPFVEDAAQAHGLSVSAQEARETLDAAQAQAPAGATVDSASLSEDAVDVLRISLLSGKLSELPEAQQIQAQYQAWRASSQVAYAPRYQSQSRPWILGGGPSLLQG</sequence>
<proteinExistence type="predicted"/>
<name>A0A853ELK6_9ACTO</name>
<gene>
    <name evidence="2" type="ORF">HZZ05_07745</name>
</gene>
<feature type="chain" id="PRO_5038513586" description="SurA N-terminal domain-containing protein" evidence="1">
    <location>
        <begin position="26"/>
        <end position="184"/>
    </location>
</feature>
<dbReference type="EMBL" id="JACBXV010000097">
    <property type="protein sequence ID" value="NYS69410.1"/>
    <property type="molecule type" value="Genomic_DNA"/>
</dbReference>
<accession>A0A853ELK6</accession>
<keyword evidence="1" id="KW-0732">Signal</keyword>
<dbReference type="AlphaFoldDB" id="A0A853ELK6"/>
<dbReference type="Proteomes" id="UP000572528">
    <property type="component" value="Unassembled WGS sequence"/>
</dbReference>
<evidence type="ECO:0008006" key="4">
    <source>
        <dbReference type="Google" id="ProtNLM"/>
    </source>
</evidence>
<evidence type="ECO:0000313" key="2">
    <source>
        <dbReference type="EMBL" id="NYS69410.1"/>
    </source>
</evidence>
<reference evidence="2 3" key="1">
    <citation type="submission" date="2020-07" db="EMBL/GenBank/DDBJ databases">
        <title>MOT database genomes.</title>
        <authorList>
            <person name="Joseph S."/>
            <person name="Aduse-Opoku J."/>
            <person name="Hashim A."/>
            <person name="Wade W."/>
            <person name="Curtis M."/>
        </authorList>
    </citation>
    <scope>NUCLEOTIDE SEQUENCE [LARGE SCALE GENOMIC DNA]</scope>
    <source>
        <strain evidence="2 3">WMus004</strain>
    </source>
</reference>
<comment type="caution">
    <text evidence="2">The sequence shown here is derived from an EMBL/GenBank/DDBJ whole genome shotgun (WGS) entry which is preliminary data.</text>
</comment>
<evidence type="ECO:0000313" key="3">
    <source>
        <dbReference type="Proteomes" id="UP000572528"/>
    </source>
</evidence>
<dbReference type="PROSITE" id="PS51257">
    <property type="entry name" value="PROKAR_LIPOPROTEIN"/>
    <property type="match status" value="1"/>
</dbReference>
<protein>
    <recommendedName>
        <fullName evidence="4">SurA N-terminal domain-containing protein</fullName>
    </recommendedName>
</protein>
<feature type="signal peptide" evidence="1">
    <location>
        <begin position="1"/>
        <end position="25"/>
    </location>
</feature>